<evidence type="ECO:0000256" key="10">
    <source>
        <dbReference type="RuleBase" id="RU366043"/>
    </source>
</evidence>
<dbReference type="InterPro" id="IPR029063">
    <property type="entry name" value="SAM-dependent_MTases_sf"/>
</dbReference>
<evidence type="ECO:0000313" key="11">
    <source>
        <dbReference type="EMBL" id="WOH08586.1"/>
    </source>
</evidence>
<evidence type="ECO:0000256" key="6">
    <source>
        <dbReference type="ARBA" id="ARBA00022968"/>
    </source>
</evidence>
<evidence type="ECO:0000256" key="5">
    <source>
        <dbReference type="ARBA" id="ARBA00022692"/>
    </source>
</evidence>
<evidence type="ECO:0000313" key="12">
    <source>
        <dbReference type="Proteomes" id="UP000077755"/>
    </source>
</evidence>
<keyword evidence="12" id="KW-1185">Reference proteome</keyword>
<evidence type="ECO:0000256" key="7">
    <source>
        <dbReference type="ARBA" id="ARBA00022989"/>
    </source>
</evidence>
<dbReference type="GO" id="GO:0005802">
    <property type="term" value="C:trans-Golgi network"/>
    <property type="evidence" value="ECO:0007669"/>
    <property type="project" value="TreeGrafter"/>
</dbReference>
<evidence type="ECO:0000256" key="3">
    <source>
        <dbReference type="ARBA" id="ARBA00022603"/>
    </source>
</evidence>
<dbReference type="EMBL" id="CP093349">
    <property type="protein sequence ID" value="WOH08586.1"/>
    <property type="molecule type" value="Genomic_DNA"/>
</dbReference>
<dbReference type="InterPro" id="IPR004159">
    <property type="entry name" value="Put_SAM_MeTrfase"/>
</dbReference>
<keyword evidence="9 10" id="KW-0325">Glycoprotein</keyword>
<dbReference type="Gene3D" id="3.40.50.150">
    <property type="entry name" value="Vaccinia Virus protein VP39"/>
    <property type="match status" value="1"/>
</dbReference>
<dbReference type="PANTHER" id="PTHR10108:SF1120">
    <property type="entry name" value="METHYLTRANSFERASE PMT8-RELATED"/>
    <property type="match status" value="1"/>
</dbReference>
<evidence type="ECO:0000256" key="1">
    <source>
        <dbReference type="ARBA" id="ARBA00004323"/>
    </source>
</evidence>
<comment type="similarity">
    <text evidence="2 10">Belongs to the methyltransferase superfamily.</text>
</comment>
<protein>
    <recommendedName>
        <fullName evidence="10">Methyltransferase</fullName>
        <ecNumber evidence="10">2.1.1.-</ecNumber>
    </recommendedName>
</protein>
<dbReference type="AlphaFoldDB" id="A0AAF1B9U4"/>
<dbReference type="Proteomes" id="UP000077755">
    <property type="component" value="Chromosome 7"/>
</dbReference>
<gene>
    <name evidence="11" type="ORF">DCAR_0728030</name>
</gene>
<dbReference type="SUPFAM" id="SSF53335">
    <property type="entry name" value="S-adenosyl-L-methionine-dependent methyltransferases"/>
    <property type="match status" value="2"/>
</dbReference>
<dbReference type="PANTHER" id="PTHR10108">
    <property type="entry name" value="SAM-DEPENDENT METHYLTRANSFERASE"/>
    <property type="match status" value="1"/>
</dbReference>
<evidence type="ECO:0000256" key="2">
    <source>
        <dbReference type="ARBA" id="ARBA00008361"/>
    </source>
</evidence>
<keyword evidence="4 10" id="KW-0808">Transferase</keyword>
<name>A0AAF1B9U4_DAUCS</name>
<feature type="transmembrane region" description="Helical" evidence="10">
    <location>
        <begin position="12"/>
        <end position="30"/>
    </location>
</feature>
<dbReference type="EC" id="2.1.1.-" evidence="10"/>
<comment type="subcellular location">
    <subcellularLocation>
        <location evidence="1">Golgi apparatus membrane</location>
        <topology evidence="1">Single-pass type II membrane protein</topology>
    </subcellularLocation>
    <subcellularLocation>
        <location evidence="10">Membrane</location>
        <topology evidence="10">Single-pass type II membrane protein</topology>
    </subcellularLocation>
</comment>
<keyword evidence="3 10" id="KW-0489">Methyltransferase</keyword>
<dbReference type="GO" id="GO:0005768">
    <property type="term" value="C:endosome"/>
    <property type="evidence" value="ECO:0007669"/>
    <property type="project" value="TreeGrafter"/>
</dbReference>
<keyword evidence="6 10" id="KW-0735">Signal-anchor</keyword>
<evidence type="ECO:0000256" key="9">
    <source>
        <dbReference type="ARBA" id="ARBA00023180"/>
    </source>
</evidence>
<dbReference type="KEGG" id="dcr:108196373"/>
<proteinExistence type="inferred from homology"/>
<keyword evidence="8 10" id="KW-0472">Membrane</keyword>
<keyword evidence="5 10" id="KW-0812">Transmembrane</keyword>
<reference evidence="11" key="2">
    <citation type="submission" date="2022-03" db="EMBL/GenBank/DDBJ databases">
        <title>Draft title - Genomic analysis of global carrot germplasm unveils the trajectory of domestication and the origin of high carotenoid orange carrot.</title>
        <authorList>
            <person name="Iorizzo M."/>
            <person name="Ellison S."/>
            <person name="Senalik D."/>
            <person name="Macko-Podgorni A."/>
            <person name="Grzebelus D."/>
            <person name="Bostan H."/>
            <person name="Rolling W."/>
            <person name="Curaba J."/>
            <person name="Simon P."/>
        </authorList>
    </citation>
    <scope>NUCLEOTIDE SEQUENCE</scope>
    <source>
        <tissue evidence="11">Leaf</tissue>
    </source>
</reference>
<sequence>MRGRSDGSKKKRLTYVGVVAVVLLFLYLYFHSRSDGESALEYGSRSLKKFGSSYLGSEEDADLGKDEVSFKLGLDDGEDGIVPKSFPVCDDRHSELIPCLDRNLIYQTRLKLDLSLMEHYERHCPMPERRFNCLIPPPPGYKIPIKWPLSRDEVWKANIPHTHLAKEKSDQNWMVVRGEKIVFPGGGTHFHSGADKYIRSLANMLKFQYNKINNKGRLRTVLDIGCGVASFGAYLLKYDVLTMSVAPNDVHQNQIQFALERGIPAYLGVLGTQRLPYPSRSFELAHCSRCRIDWLQRDGILLLELDRLLRPGGYFAYSSPEAYAQDEEDLRIWREMSALVERMCWKIAEKRNQTVIWVKPLNNDCYMEREPGTQPPLCKSDEDPDATWGVSMEACITPYSDHDHRAGGSGLAPWPARSTAPPPRLADFGYSKDMFEKDTEIWHHRVENYWNLLSPKISSDTIRNVMDMKANMGSFAAALKTKDVWVMNIVSEEGPNTLKLVYDRGLIGSIHDWCEAYSTYPRTYDLLHAWTVFSDIEKKGCSGEDLLIEMDRILRPTGFIIIRDKQHVIDFVKKYLTALHWEAVTTVDASTELDQDGDEVVFVVQKKLWLTAESLRNTE</sequence>
<dbReference type="GO" id="GO:0032259">
    <property type="term" value="P:methylation"/>
    <property type="evidence" value="ECO:0007669"/>
    <property type="project" value="UniProtKB-KW"/>
</dbReference>
<dbReference type="FunFam" id="3.40.50.150:FF:000043">
    <property type="entry name" value="probable methyltransferase PMT3"/>
    <property type="match status" value="1"/>
</dbReference>
<evidence type="ECO:0000256" key="8">
    <source>
        <dbReference type="ARBA" id="ARBA00023136"/>
    </source>
</evidence>
<dbReference type="GO" id="GO:0000139">
    <property type="term" value="C:Golgi membrane"/>
    <property type="evidence" value="ECO:0007669"/>
    <property type="project" value="UniProtKB-SubCell"/>
</dbReference>
<organism evidence="11 12">
    <name type="scientific">Daucus carota subsp. sativus</name>
    <name type="common">Carrot</name>
    <dbReference type="NCBI Taxonomy" id="79200"/>
    <lineage>
        <taxon>Eukaryota</taxon>
        <taxon>Viridiplantae</taxon>
        <taxon>Streptophyta</taxon>
        <taxon>Embryophyta</taxon>
        <taxon>Tracheophyta</taxon>
        <taxon>Spermatophyta</taxon>
        <taxon>Magnoliopsida</taxon>
        <taxon>eudicotyledons</taxon>
        <taxon>Gunneridae</taxon>
        <taxon>Pentapetalae</taxon>
        <taxon>asterids</taxon>
        <taxon>campanulids</taxon>
        <taxon>Apiales</taxon>
        <taxon>Apiaceae</taxon>
        <taxon>Apioideae</taxon>
        <taxon>Scandiceae</taxon>
        <taxon>Daucinae</taxon>
        <taxon>Daucus</taxon>
        <taxon>Daucus sect. Daucus</taxon>
    </lineage>
</organism>
<accession>A0AAF1B9U4</accession>
<dbReference type="GO" id="GO:0008168">
    <property type="term" value="F:methyltransferase activity"/>
    <property type="evidence" value="ECO:0007669"/>
    <property type="project" value="UniProtKB-UniRule"/>
</dbReference>
<dbReference type="Pfam" id="PF03141">
    <property type="entry name" value="Methyltransf_29"/>
    <property type="match status" value="1"/>
</dbReference>
<evidence type="ECO:0000256" key="4">
    <source>
        <dbReference type="ARBA" id="ARBA00022679"/>
    </source>
</evidence>
<keyword evidence="7 10" id="KW-1133">Transmembrane helix</keyword>
<reference evidence="11" key="1">
    <citation type="journal article" date="2016" name="Nat. Genet.">
        <title>A high-quality carrot genome assembly provides new insights into carotenoid accumulation and asterid genome evolution.</title>
        <authorList>
            <person name="Iorizzo M."/>
            <person name="Ellison S."/>
            <person name="Senalik D."/>
            <person name="Zeng P."/>
            <person name="Satapoomin P."/>
            <person name="Huang J."/>
            <person name="Bowman M."/>
            <person name="Iovene M."/>
            <person name="Sanseverino W."/>
            <person name="Cavagnaro P."/>
            <person name="Yildiz M."/>
            <person name="Macko-Podgorni A."/>
            <person name="Moranska E."/>
            <person name="Grzebelus E."/>
            <person name="Grzebelus D."/>
            <person name="Ashrafi H."/>
            <person name="Zheng Z."/>
            <person name="Cheng S."/>
            <person name="Spooner D."/>
            <person name="Van Deynze A."/>
            <person name="Simon P."/>
        </authorList>
    </citation>
    <scope>NUCLEOTIDE SEQUENCE</scope>
    <source>
        <tissue evidence="11">Leaf</tissue>
    </source>
</reference>